<keyword evidence="2" id="KW-1185">Reference proteome</keyword>
<dbReference type="EMBL" id="DF968005">
    <property type="protein sequence ID" value="GAP00002.1"/>
    <property type="molecule type" value="Genomic_DNA"/>
</dbReference>
<reference evidence="1 2" key="1">
    <citation type="journal article" date="2015" name="BMC Genomics">
        <title>Comparative genomics of Fructobacillus spp. and Leuconostoc spp. reveals niche-specific evolution of Fructobacillus spp.</title>
        <authorList>
            <person name="Endo A."/>
            <person name="Tanizawa Y."/>
            <person name="Tanaka N."/>
            <person name="Maeno S."/>
            <person name="Kumar H."/>
            <person name="Shiwa Y."/>
            <person name="Okada S."/>
            <person name="Yoshikawa H."/>
            <person name="Dicks L."/>
            <person name="Nakagawa J."/>
            <person name="Arita M."/>
        </authorList>
    </citation>
    <scope>NUCLEOTIDE SEQUENCE [LARGE SCALE GENOMIC DNA]</scope>
    <source>
        <strain evidence="1 2">JCM 12225</strain>
    </source>
</reference>
<evidence type="ECO:0000313" key="2">
    <source>
        <dbReference type="Proteomes" id="UP000253891"/>
    </source>
</evidence>
<dbReference type="STRING" id="157463.GCA_001047075_00919"/>
<dbReference type="Proteomes" id="UP000253891">
    <property type="component" value="Unassembled WGS sequence"/>
</dbReference>
<organism evidence="1 2">
    <name type="scientific">Fructobacillus ficulneus</name>
    <dbReference type="NCBI Taxonomy" id="157463"/>
    <lineage>
        <taxon>Bacteria</taxon>
        <taxon>Bacillati</taxon>
        <taxon>Bacillota</taxon>
        <taxon>Bacilli</taxon>
        <taxon>Lactobacillales</taxon>
        <taxon>Lactobacillaceae</taxon>
        <taxon>Fructobacillus</taxon>
    </lineage>
</organism>
<sequence>MGYEQALIDLKNGEIDKIEINPQSFPAFQKAWSAFPYQNAVKGIAQRAGQVTYIRTK</sequence>
<proteinExistence type="predicted"/>
<dbReference type="AlphaFoldDB" id="A0A0K8MHI5"/>
<dbReference type="RefSeq" id="WP_170124545.1">
    <property type="nucleotide sequence ID" value="NZ_DF968005.1"/>
</dbReference>
<evidence type="ECO:0000313" key="1">
    <source>
        <dbReference type="EMBL" id="GAP00002.1"/>
    </source>
</evidence>
<accession>A0A0K8MHI5</accession>
<gene>
    <name evidence="1" type="ORF">FFIC_280050</name>
</gene>
<protein>
    <submittedName>
        <fullName evidence="1">Uncharacterized protein</fullName>
    </submittedName>
</protein>
<name>A0A0K8MHI5_9LACO</name>